<dbReference type="Pfam" id="PF03807">
    <property type="entry name" value="F420_oxidored"/>
    <property type="match status" value="1"/>
</dbReference>
<dbReference type="Proteomes" id="UP000283855">
    <property type="component" value="Unassembled WGS sequence"/>
</dbReference>
<proteinExistence type="predicted"/>
<feature type="domain" description="DUF2520" evidence="2">
    <location>
        <begin position="132"/>
        <end position="257"/>
    </location>
</feature>
<evidence type="ECO:0000259" key="2">
    <source>
        <dbReference type="Pfam" id="PF10728"/>
    </source>
</evidence>
<dbReference type="InterPro" id="IPR028939">
    <property type="entry name" value="P5C_Rdtase_cat_N"/>
</dbReference>
<dbReference type="AlphaFoldDB" id="A0A413T0Y4"/>
<dbReference type="Gene3D" id="3.40.50.720">
    <property type="entry name" value="NAD(P)-binding Rossmann-like Domain"/>
    <property type="match status" value="1"/>
</dbReference>
<dbReference type="InterPro" id="IPR008927">
    <property type="entry name" value="6-PGluconate_DH-like_C_sf"/>
</dbReference>
<dbReference type="Gene3D" id="1.10.1040.20">
    <property type="entry name" value="ProC-like, C-terminal domain"/>
    <property type="match status" value="1"/>
</dbReference>
<evidence type="ECO:0000259" key="1">
    <source>
        <dbReference type="Pfam" id="PF03807"/>
    </source>
</evidence>
<evidence type="ECO:0000313" key="3">
    <source>
        <dbReference type="EMBL" id="RHA76452.1"/>
    </source>
</evidence>
<dbReference type="InterPro" id="IPR037108">
    <property type="entry name" value="TM1727-like_C_sf"/>
</dbReference>
<dbReference type="RefSeq" id="WP_008145465.1">
    <property type="nucleotide sequence ID" value="NZ_CABJGD010000010.1"/>
</dbReference>
<reference evidence="3 4" key="1">
    <citation type="submission" date="2018-08" db="EMBL/GenBank/DDBJ databases">
        <title>A genome reference for cultivated species of the human gut microbiota.</title>
        <authorList>
            <person name="Zou Y."/>
            <person name="Xue W."/>
            <person name="Luo G."/>
        </authorList>
    </citation>
    <scope>NUCLEOTIDE SEQUENCE [LARGE SCALE GENOMIC DNA]</scope>
    <source>
        <strain evidence="3 4">AM42-38</strain>
    </source>
</reference>
<comment type="caution">
    <text evidence="3">The sequence shown here is derived from an EMBL/GenBank/DDBJ whole genome shotgun (WGS) entry which is preliminary data.</text>
</comment>
<dbReference type="InterPro" id="IPR036291">
    <property type="entry name" value="NAD(P)-bd_dom_sf"/>
</dbReference>
<name>A0A413T0Y4_9BACT</name>
<sequence>MDETHLYNLTFIGAGNVATHLSQALSQHHCCIRQVFSRTEESARELAGRLHAAFTTRLDEIDAGSDLYIVSIKDSALNEVLPALTRRNPDALFVHTAGSVPMSIWNGLARRHGVIYPMQTFSKQRDVDFTTTPFFIEANSEEDTRLLMQLAQRLSEKVYEASSEQRKYLHISAVFACNFANHMYAVCHHLLSEHGLPFESMLPLIEETTRKIHYLTPEEAQTGPARRNDCNIMEDHLHMLESEPELAEIYRNISRNIRAYAEKTKKSNP</sequence>
<protein>
    <submittedName>
        <fullName evidence="3">DUF2520 domain-containing protein</fullName>
    </submittedName>
</protein>
<organism evidence="3 4">
    <name type="scientific">Phocaeicola coprophilus</name>
    <dbReference type="NCBI Taxonomy" id="387090"/>
    <lineage>
        <taxon>Bacteria</taxon>
        <taxon>Pseudomonadati</taxon>
        <taxon>Bacteroidota</taxon>
        <taxon>Bacteroidia</taxon>
        <taxon>Bacteroidales</taxon>
        <taxon>Bacteroidaceae</taxon>
        <taxon>Phocaeicola</taxon>
    </lineage>
</organism>
<dbReference type="SUPFAM" id="SSF48179">
    <property type="entry name" value="6-phosphogluconate dehydrogenase C-terminal domain-like"/>
    <property type="match status" value="1"/>
</dbReference>
<accession>A0A413T0Y4</accession>
<dbReference type="PANTHER" id="PTHR40459">
    <property type="entry name" value="CONSERVED HYPOTHETICAL ALANINE AND LEUCINE RICH PROTEIN"/>
    <property type="match status" value="1"/>
</dbReference>
<dbReference type="GeneID" id="78405341"/>
<dbReference type="InterPro" id="IPR018931">
    <property type="entry name" value="DUF2520"/>
</dbReference>
<feature type="domain" description="Pyrroline-5-carboxylate reductase catalytic N-terminal" evidence="1">
    <location>
        <begin position="9"/>
        <end position="94"/>
    </location>
</feature>
<dbReference type="EMBL" id="QSFT01000010">
    <property type="protein sequence ID" value="RHA76452.1"/>
    <property type="molecule type" value="Genomic_DNA"/>
</dbReference>
<dbReference type="SUPFAM" id="SSF51735">
    <property type="entry name" value="NAD(P)-binding Rossmann-fold domains"/>
    <property type="match status" value="1"/>
</dbReference>
<dbReference type="Pfam" id="PF10728">
    <property type="entry name" value="DUF2520"/>
    <property type="match status" value="1"/>
</dbReference>
<evidence type="ECO:0000313" key="4">
    <source>
        <dbReference type="Proteomes" id="UP000283855"/>
    </source>
</evidence>
<dbReference type="PANTHER" id="PTHR40459:SF1">
    <property type="entry name" value="CONSERVED HYPOTHETICAL ALANINE AND LEUCINE RICH PROTEIN"/>
    <property type="match status" value="1"/>
</dbReference>
<gene>
    <name evidence="3" type="ORF">DW921_06215</name>
</gene>